<proteinExistence type="predicted"/>
<gene>
    <name evidence="4" type="primary">fipr-13</name>
    <name evidence="2" type="synonym">Cbr-fipr-13</name>
    <name evidence="4" type="ORF">CBG04785</name>
    <name evidence="2" type="ORF">CBG_04785</name>
</gene>
<reference evidence="2 3" key="1">
    <citation type="journal article" date="2003" name="PLoS Biol.">
        <title>The genome sequence of Caenorhabditis briggsae: a platform for comparative genomics.</title>
        <authorList>
            <person name="Stein L.D."/>
            <person name="Bao Z."/>
            <person name="Blasiar D."/>
            <person name="Blumenthal T."/>
            <person name="Brent M.R."/>
            <person name="Chen N."/>
            <person name="Chinwalla A."/>
            <person name="Clarke L."/>
            <person name="Clee C."/>
            <person name="Coghlan A."/>
            <person name="Coulson A."/>
            <person name="D'Eustachio P."/>
            <person name="Fitch D.H."/>
            <person name="Fulton L.A."/>
            <person name="Fulton R.E."/>
            <person name="Griffiths-Jones S."/>
            <person name="Harris T.W."/>
            <person name="Hillier L.W."/>
            <person name="Kamath R."/>
            <person name="Kuwabara P.E."/>
            <person name="Mardis E.R."/>
            <person name="Marra M.A."/>
            <person name="Miner T.L."/>
            <person name="Minx P."/>
            <person name="Mullikin J.C."/>
            <person name="Plumb R.W."/>
            <person name="Rogers J."/>
            <person name="Schein J.E."/>
            <person name="Sohrmann M."/>
            <person name="Spieth J."/>
            <person name="Stajich J.E."/>
            <person name="Wei C."/>
            <person name="Willey D."/>
            <person name="Wilson R.K."/>
            <person name="Durbin R."/>
            <person name="Waterston R.H."/>
        </authorList>
    </citation>
    <scope>NUCLEOTIDE SEQUENCE [LARGE SCALE GENOMIC DNA]</scope>
    <source>
        <strain evidence="2 3">AF16</strain>
    </source>
</reference>
<dbReference type="InParanoid" id="A8WYG8"/>
<keyword evidence="3" id="KW-1185">Reference proteome</keyword>
<dbReference type="WormBase" id="CBG04785">
    <property type="protein sequence ID" value="CBP06821"/>
    <property type="gene ID" value="WBGene00027395"/>
    <property type="gene designation" value="Cbr-fipr-13"/>
</dbReference>
<keyword evidence="1" id="KW-1133">Transmembrane helix</keyword>
<dbReference type="EMBL" id="HE601135">
    <property type="protein sequence ID" value="CAP25426.2"/>
    <property type="molecule type" value="Genomic_DNA"/>
</dbReference>
<evidence type="ECO:0000313" key="4">
    <source>
        <dbReference type="WormBase" id="CBG04785"/>
    </source>
</evidence>
<dbReference type="OMA" id="CQYYGGY"/>
<keyword evidence="1" id="KW-0812">Transmembrane</keyword>
<dbReference type="FunCoup" id="A8WYG8">
    <property type="interactions" value="271"/>
</dbReference>
<feature type="transmembrane region" description="Helical" evidence="1">
    <location>
        <begin position="25"/>
        <end position="46"/>
    </location>
</feature>
<name>A8WYG8_CAEBR</name>
<sequence>MSIKRSGNFGENYSFFKSSYCLKMFLKFFILLLVTIFSIATCQYYGGYPVASGGYYGNGIYGGNAYGGYGGYGYPGQYYGGFEYGSPYGYVGKRSSGFGPTKKND</sequence>
<dbReference type="Proteomes" id="UP000008549">
    <property type="component" value="Unassembled WGS sequence"/>
</dbReference>
<evidence type="ECO:0000313" key="3">
    <source>
        <dbReference type="Proteomes" id="UP000008549"/>
    </source>
</evidence>
<keyword evidence="1" id="KW-0472">Membrane</keyword>
<dbReference type="eggNOG" id="ENOG502TJ3P">
    <property type="taxonomic scope" value="Eukaryota"/>
</dbReference>
<accession>A8WYG8</accession>
<dbReference type="AlphaFoldDB" id="A8WYG8"/>
<evidence type="ECO:0000256" key="1">
    <source>
        <dbReference type="SAM" id="Phobius"/>
    </source>
</evidence>
<dbReference type="HOGENOM" id="CLU_177222_0_0_1"/>
<protein>
    <submittedName>
        <fullName evidence="2">Protein CBR-FIPR-13</fullName>
    </submittedName>
</protein>
<evidence type="ECO:0000313" key="2">
    <source>
        <dbReference type="EMBL" id="CAP25426.2"/>
    </source>
</evidence>
<reference evidence="2 3" key="2">
    <citation type="journal article" date="2011" name="PLoS Genet.">
        <title>Caenorhabditis briggsae recombinant inbred line genotypes reveal inter-strain incompatibility and the evolution of recombination.</title>
        <authorList>
            <person name="Ross J.A."/>
            <person name="Koboldt D.C."/>
            <person name="Staisch J.E."/>
            <person name="Chamberlin H.M."/>
            <person name="Gupta B.P."/>
            <person name="Miller R.D."/>
            <person name="Baird S.E."/>
            <person name="Haag E.S."/>
        </authorList>
    </citation>
    <scope>NUCLEOTIDE SEQUENCE [LARGE SCALE GENOMIC DNA]</scope>
    <source>
        <strain evidence="2 3">AF16</strain>
    </source>
</reference>
<organism evidence="2 3">
    <name type="scientific">Caenorhabditis briggsae</name>
    <dbReference type="NCBI Taxonomy" id="6238"/>
    <lineage>
        <taxon>Eukaryota</taxon>
        <taxon>Metazoa</taxon>
        <taxon>Ecdysozoa</taxon>
        <taxon>Nematoda</taxon>
        <taxon>Chromadorea</taxon>
        <taxon>Rhabditida</taxon>
        <taxon>Rhabditina</taxon>
        <taxon>Rhabditomorpha</taxon>
        <taxon>Rhabditoidea</taxon>
        <taxon>Rhabditidae</taxon>
        <taxon>Peloderinae</taxon>
        <taxon>Caenorhabditis</taxon>
    </lineage>
</organism>